<reference evidence="1 2" key="1">
    <citation type="submission" date="2017-06" db="EMBL/GenBank/DDBJ databases">
        <title>Genome Sequencing of the methanotroph Methylovulum psychrotolerants str. HV10-M2 isolated from a high-altitude environment.</title>
        <authorList>
            <person name="Mateos-Rivera A."/>
        </authorList>
    </citation>
    <scope>NUCLEOTIDE SEQUENCE [LARGE SCALE GENOMIC DNA]</scope>
    <source>
        <strain evidence="1 2">HV10_M2</strain>
    </source>
</reference>
<proteinExistence type="predicted"/>
<evidence type="ECO:0008006" key="3">
    <source>
        <dbReference type="Google" id="ProtNLM"/>
    </source>
</evidence>
<dbReference type="OrthoDB" id="573948at2"/>
<evidence type="ECO:0000313" key="1">
    <source>
        <dbReference type="EMBL" id="ASF45664.1"/>
    </source>
</evidence>
<keyword evidence="2" id="KW-1185">Reference proteome</keyword>
<dbReference type="AlphaFoldDB" id="A0A1Z4BWJ1"/>
<protein>
    <recommendedName>
        <fullName evidence="3">CopG family transcriptional regulator</fullName>
    </recommendedName>
</protein>
<sequence>MQITTELDSQHWEKLQALKQSLQKESAELIALAIDELFVKNVGVTEGKNAYQLMQQSGFIGCMEGDGSFSENYKSYLDWSDKV</sequence>
<dbReference type="EMBL" id="CP022129">
    <property type="protein sequence ID" value="ASF45664.1"/>
    <property type="molecule type" value="Genomic_DNA"/>
</dbReference>
<accession>A0A1Z4BWJ1</accession>
<dbReference type="RefSeq" id="WP_088618540.1">
    <property type="nucleotide sequence ID" value="NZ_CP022129.1"/>
</dbReference>
<gene>
    <name evidence="1" type="ORF">CEK71_06030</name>
</gene>
<evidence type="ECO:0000313" key="2">
    <source>
        <dbReference type="Proteomes" id="UP000197019"/>
    </source>
</evidence>
<name>A0A1Z4BWJ1_9GAMM</name>
<dbReference type="KEGG" id="mpsy:CEK71_06030"/>
<organism evidence="1 2">
    <name type="scientific">Methylovulum psychrotolerans</name>
    <dbReference type="NCBI Taxonomy" id="1704499"/>
    <lineage>
        <taxon>Bacteria</taxon>
        <taxon>Pseudomonadati</taxon>
        <taxon>Pseudomonadota</taxon>
        <taxon>Gammaproteobacteria</taxon>
        <taxon>Methylococcales</taxon>
        <taxon>Methylococcaceae</taxon>
        <taxon>Methylovulum</taxon>
    </lineage>
</organism>
<dbReference type="Proteomes" id="UP000197019">
    <property type="component" value="Chromosome"/>
</dbReference>